<sequence>PSPSLPGTGPGRPSDADTSPKAACPEPPVSGANPGNPVFTCLADARELATGTRLSAAVPLLYKTTAGDYGAPRPTSATAPCRFCPLEGAFTARLAAAGPPQHNGVNTGADRSPV</sequence>
<evidence type="ECO:0000313" key="6">
    <source>
        <dbReference type="Ensembl" id="ENSLLTP00000022689.1"/>
    </source>
</evidence>
<keyword evidence="4" id="KW-0966">Cell projection</keyword>
<evidence type="ECO:0000256" key="2">
    <source>
        <dbReference type="ARBA" id="ARBA00022490"/>
    </source>
</evidence>
<accession>A0A8C5WYD2</accession>
<keyword evidence="7" id="KW-1185">Reference proteome</keyword>
<reference evidence="6" key="2">
    <citation type="submission" date="2025-09" db="UniProtKB">
        <authorList>
            <consortium name="Ensembl"/>
        </authorList>
    </citation>
    <scope>IDENTIFICATION</scope>
</reference>
<keyword evidence="2" id="KW-0963">Cytoplasm</keyword>
<feature type="region of interest" description="Disordered" evidence="5">
    <location>
        <begin position="1"/>
        <end position="36"/>
    </location>
</feature>
<name>A0A8C5WYD2_LATLA</name>
<dbReference type="GO" id="GO:0005879">
    <property type="term" value="C:axonemal microtubule"/>
    <property type="evidence" value="ECO:0007669"/>
    <property type="project" value="InterPro"/>
</dbReference>
<dbReference type="AlphaFoldDB" id="A0A8C5WYD2"/>
<evidence type="ECO:0000256" key="5">
    <source>
        <dbReference type="SAM" id="MobiDB-lite"/>
    </source>
</evidence>
<reference evidence="6" key="1">
    <citation type="submission" date="2025-08" db="UniProtKB">
        <authorList>
            <consortium name="Ensembl"/>
        </authorList>
    </citation>
    <scope>IDENTIFICATION</scope>
</reference>
<dbReference type="GeneTree" id="ENSGT00970000193985"/>
<organism evidence="6 7">
    <name type="scientific">Laticauda laticaudata</name>
    <name type="common">Blue-ringed sea krait</name>
    <name type="synonym">Blue-lipped sea krait</name>
    <dbReference type="NCBI Taxonomy" id="8630"/>
    <lineage>
        <taxon>Eukaryota</taxon>
        <taxon>Metazoa</taxon>
        <taxon>Chordata</taxon>
        <taxon>Craniata</taxon>
        <taxon>Vertebrata</taxon>
        <taxon>Euteleostomi</taxon>
        <taxon>Lepidosauria</taxon>
        <taxon>Squamata</taxon>
        <taxon>Bifurcata</taxon>
        <taxon>Unidentata</taxon>
        <taxon>Episquamata</taxon>
        <taxon>Toxicofera</taxon>
        <taxon>Serpentes</taxon>
        <taxon>Colubroidea</taxon>
        <taxon>Elapidae</taxon>
        <taxon>Laticaudinae</taxon>
        <taxon>Laticauda</taxon>
    </lineage>
</organism>
<dbReference type="GO" id="GO:0035082">
    <property type="term" value="P:axoneme assembly"/>
    <property type="evidence" value="ECO:0007669"/>
    <property type="project" value="InterPro"/>
</dbReference>
<dbReference type="InterPro" id="IPR026507">
    <property type="entry name" value="PIRC1/2"/>
</dbReference>
<protein>
    <submittedName>
        <fullName evidence="6">Uncharacterized protein</fullName>
    </submittedName>
</protein>
<dbReference type="Proteomes" id="UP000694406">
    <property type="component" value="Unplaced"/>
</dbReference>
<keyword evidence="3" id="KW-0206">Cytoskeleton</keyword>
<dbReference type="Ensembl" id="ENSLLTT00000023533.1">
    <property type="protein sequence ID" value="ENSLLTP00000022689.1"/>
    <property type="gene ID" value="ENSLLTG00000016846.1"/>
</dbReference>
<evidence type="ECO:0000313" key="7">
    <source>
        <dbReference type="Proteomes" id="UP000694406"/>
    </source>
</evidence>
<comment type="subcellular location">
    <subcellularLocation>
        <location evidence="1">Cytoplasm</location>
        <location evidence="1">Cytoskeleton</location>
        <location evidence="1">Cilium axoneme</location>
    </subcellularLocation>
</comment>
<evidence type="ECO:0000256" key="4">
    <source>
        <dbReference type="ARBA" id="ARBA00023273"/>
    </source>
</evidence>
<proteinExistence type="predicted"/>
<dbReference type="Pfam" id="PF14892">
    <property type="entry name" value="PIRC1_2"/>
    <property type="match status" value="1"/>
</dbReference>
<evidence type="ECO:0000256" key="3">
    <source>
        <dbReference type="ARBA" id="ARBA00023212"/>
    </source>
</evidence>
<evidence type="ECO:0000256" key="1">
    <source>
        <dbReference type="ARBA" id="ARBA00004430"/>
    </source>
</evidence>